<feature type="transmembrane region" description="Helical" evidence="1">
    <location>
        <begin position="45"/>
        <end position="66"/>
    </location>
</feature>
<evidence type="ECO:0000313" key="3">
    <source>
        <dbReference type="Proteomes" id="UP000813385"/>
    </source>
</evidence>
<accession>A0A8K0TNC1</accession>
<dbReference type="AlphaFoldDB" id="A0A8K0TNC1"/>
<dbReference type="Proteomes" id="UP000813385">
    <property type="component" value="Unassembled WGS sequence"/>
</dbReference>
<evidence type="ECO:0000256" key="1">
    <source>
        <dbReference type="SAM" id="Phobius"/>
    </source>
</evidence>
<keyword evidence="1" id="KW-0812">Transmembrane</keyword>
<organism evidence="2 3">
    <name type="scientific">Plectosphaerella cucumerina</name>
    <dbReference type="NCBI Taxonomy" id="40658"/>
    <lineage>
        <taxon>Eukaryota</taxon>
        <taxon>Fungi</taxon>
        <taxon>Dikarya</taxon>
        <taxon>Ascomycota</taxon>
        <taxon>Pezizomycotina</taxon>
        <taxon>Sordariomycetes</taxon>
        <taxon>Hypocreomycetidae</taxon>
        <taxon>Glomerellales</taxon>
        <taxon>Plectosphaerellaceae</taxon>
        <taxon>Plectosphaerella</taxon>
    </lineage>
</organism>
<sequence length="562" mass="61707">MLGDNRGRYAPVTSDGLFPSARNTLFSHAANFLSPTHPARQKRRLLLLVGGVAALLAATLVLHATLSPSSPSYPLPPAPRPIDTINLDDLALPLDGKNVSNANGDTTFIVGEHHAVLGNYPGDYVWRDPATREPFADITYTNGMNNNAMGRMPAGSAYDVLVIARGRNGKYTDPREKLEYMNLTIVGFFANYDAATGRWERAGPEPYILDLPIWRQFPRPCQNLVNGGPADPRFIWSDAGEPLAVIGTSSRVPDVCKAVGVVDLRAAWPALREHLEEIGQGAVPIRFDTFTEVGRASSKEHYEKNWAAFFAGPSPKPSEQAKQASWWVFRLPSWGTGHKLPPASAWPYFASQIEPRNIVKVNPALSTTDRASDSYVLGDDLDLTLPHPSPGATPALATSDCLYNSLPKNWRKDGFHQATAFYRMTLCNRGTCTPSRDNTVLLGLVHYKMSRRTYRRMFVTMGVDEPFQILSVSPPLHFGSAEMDEDVVFSVSITFMPTNNATNQGESPFLKSTEPMSGYLSHGWLDDTVVVGAGLRDEAYDAIHMPAVDALRGHTLCPRQGK</sequence>
<reference evidence="2" key="1">
    <citation type="journal article" date="2021" name="Nat. Commun.">
        <title>Genetic determinants of endophytism in the Arabidopsis root mycobiome.</title>
        <authorList>
            <person name="Mesny F."/>
            <person name="Miyauchi S."/>
            <person name="Thiergart T."/>
            <person name="Pickel B."/>
            <person name="Atanasova L."/>
            <person name="Karlsson M."/>
            <person name="Huettel B."/>
            <person name="Barry K.W."/>
            <person name="Haridas S."/>
            <person name="Chen C."/>
            <person name="Bauer D."/>
            <person name="Andreopoulos W."/>
            <person name="Pangilinan J."/>
            <person name="LaButti K."/>
            <person name="Riley R."/>
            <person name="Lipzen A."/>
            <person name="Clum A."/>
            <person name="Drula E."/>
            <person name="Henrissat B."/>
            <person name="Kohler A."/>
            <person name="Grigoriev I.V."/>
            <person name="Martin F.M."/>
            <person name="Hacquard S."/>
        </authorList>
    </citation>
    <scope>NUCLEOTIDE SEQUENCE</scope>
    <source>
        <strain evidence="2">MPI-CAGE-AT-0016</strain>
    </source>
</reference>
<evidence type="ECO:0000313" key="2">
    <source>
        <dbReference type="EMBL" id="KAH7375474.1"/>
    </source>
</evidence>
<name>A0A8K0TNC1_9PEZI</name>
<proteinExistence type="predicted"/>
<comment type="caution">
    <text evidence="2">The sequence shown here is derived from an EMBL/GenBank/DDBJ whole genome shotgun (WGS) entry which is preliminary data.</text>
</comment>
<dbReference type="EMBL" id="JAGPXD010000001">
    <property type="protein sequence ID" value="KAH7375474.1"/>
    <property type="molecule type" value="Genomic_DNA"/>
</dbReference>
<dbReference type="OrthoDB" id="2522565at2759"/>
<protein>
    <submittedName>
        <fullName evidence="2">Uncharacterized protein</fullName>
    </submittedName>
</protein>
<keyword evidence="1" id="KW-1133">Transmembrane helix</keyword>
<gene>
    <name evidence="2" type="ORF">B0T11DRAFT_9870</name>
</gene>
<keyword evidence="3" id="KW-1185">Reference proteome</keyword>
<keyword evidence="1" id="KW-0472">Membrane</keyword>